<dbReference type="GO" id="GO:0004521">
    <property type="term" value="F:RNA endonuclease activity"/>
    <property type="evidence" value="ECO:0007669"/>
    <property type="project" value="TreeGrafter"/>
</dbReference>
<dbReference type="GO" id="GO:0046872">
    <property type="term" value="F:metal ion binding"/>
    <property type="evidence" value="ECO:0007669"/>
    <property type="project" value="UniProtKB-KW"/>
</dbReference>
<feature type="active site" description="Proton acceptor" evidence="4">
    <location>
        <position position="200"/>
    </location>
</feature>
<dbReference type="GO" id="GO:0005743">
    <property type="term" value="C:mitochondrial inner membrane"/>
    <property type="evidence" value="ECO:0007669"/>
    <property type="project" value="TreeGrafter"/>
</dbReference>
<keyword evidence="11" id="KW-1185">Reference proteome</keyword>
<accession>B4KNE5</accession>
<comment type="similarity">
    <text evidence="1">Belongs to the DNA/RNA non-specific endonuclease family.</text>
</comment>
<reference evidence="9" key="3">
    <citation type="submission" date="2015-11" db="EMBL/GenBank/DDBJ databases">
        <authorList>
            <consortium name="FlyBase"/>
        </authorList>
    </citation>
    <scope>NUCLEOTIDE SEQUENCE</scope>
    <source>
        <strain evidence="9">TSC#15081-1352.22</strain>
    </source>
</reference>
<dbReference type="Gene3D" id="3.40.570.10">
    <property type="entry name" value="Extracellular Endonuclease, subunit A"/>
    <property type="match status" value="1"/>
</dbReference>
<keyword evidence="3" id="KW-0255">Endonuclease</keyword>
<evidence type="ECO:0000313" key="9">
    <source>
        <dbReference type="EMBL" id="EDW08904.1"/>
    </source>
</evidence>
<dbReference type="SMART" id="SM00892">
    <property type="entry name" value="Endonuclease_NS"/>
    <property type="match status" value="1"/>
</dbReference>
<dbReference type="InParanoid" id="B4KNE5"/>
<feature type="binding site" evidence="5">
    <location>
        <position position="230"/>
    </location>
    <ligand>
        <name>Mg(2+)</name>
        <dbReference type="ChEBI" id="CHEBI:18420"/>
        <note>catalytic</note>
    </ligand>
</feature>
<sequence>MKYLAGILMLLFAVMGVQTDCQISKEMVENTNRIFTYRDDRGALQLLRAEPVPSGLKLYMVCNEKDVLETECQDNGHFTVALPMSCSSPMKTSVMREGRNSDCPQTLYIVGYMLEGHQLELYRACYDGQNGRALYSQSDVYFKSYFAKRPWVDFDTDQIVKPLEAAAYMKHRMYDEFQLVFGKNQRYLPSARDLVINRGHLVPSADFLFCDQMASTFRYINVVPQFKSINDGNWEKIERWLRGQVTAQQPFRIRTGGIDILRLQDENGNERSACLADSKLPVPKWIYKVVRDIQGNGLYAFLSYNNIFERQRPLLLSTCQSVACPFSLPDDPNAGFIYCCNPTNFPY</sequence>
<evidence type="ECO:0000256" key="5">
    <source>
        <dbReference type="PIRSR" id="PIRSR640255-2"/>
    </source>
</evidence>
<dbReference type="InterPro" id="IPR020821">
    <property type="entry name" value="ENPP1-3/EXOG-like_nuc-like"/>
</dbReference>
<organism evidence="9 11">
    <name type="scientific">Drosophila mojavensis</name>
    <name type="common">Fruit fly</name>
    <dbReference type="NCBI Taxonomy" id="7230"/>
    <lineage>
        <taxon>Eukaryota</taxon>
        <taxon>Metazoa</taxon>
        <taxon>Ecdysozoa</taxon>
        <taxon>Arthropoda</taxon>
        <taxon>Hexapoda</taxon>
        <taxon>Insecta</taxon>
        <taxon>Pterygota</taxon>
        <taxon>Neoptera</taxon>
        <taxon>Endopterygota</taxon>
        <taxon>Diptera</taxon>
        <taxon>Brachycera</taxon>
        <taxon>Muscomorpha</taxon>
        <taxon>Ephydroidea</taxon>
        <taxon>Drosophilidae</taxon>
        <taxon>Drosophila</taxon>
    </lineage>
</organism>
<dbReference type="OMA" id="INRGHMV"/>
<dbReference type="Pfam" id="PF01223">
    <property type="entry name" value="Endonuclease_NS"/>
    <property type="match status" value="1"/>
</dbReference>
<dbReference type="GO" id="GO:0005634">
    <property type="term" value="C:nucleus"/>
    <property type="evidence" value="ECO:0007669"/>
    <property type="project" value="TreeGrafter"/>
</dbReference>
<evidence type="ECO:0000256" key="3">
    <source>
        <dbReference type="ARBA" id="ARBA00022759"/>
    </source>
</evidence>
<dbReference type="InterPro" id="IPR044925">
    <property type="entry name" value="His-Me_finger_sf"/>
</dbReference>
<dbReference type="InterPro" id="IPR040255">
    <property type="entry name" value="Non-specific_endonuclease"/>
</dbReference>
<evidence type="ECO:0000256" key="4">
    <source>
        <dbReference type="PIRSR" id="PIRSR640255-1"/>
    </source>
</evidence>
<evidence type="ECO:0000256" key="2">
    <source>
        <dbReference type="ARBA" id="ARBA00022722"/>
    </source>
</evidence>
<reference evidence="9 11" key="1">
    <citation type="journal article" date="2007" name="Nature">
        <title>Evolution of genes and genomes on the Drosophila phylogeny.</title>
        <authorList>
            <consortium name="Drosophila 12 Genomes Consortium"/>
            <person name="Clark A.G."/>
            <person name="Eisen M.B."/>
            <person name="Smith D.R."/>
            <person name="Bergman C.M."/>
            <person name="Oliver B."/>
            <person name="Markow T.A."/>
            <person name="Kaufman T.C."/>
            <person name="Kellis M."/>
            <person name="Gelbart W."/>
            <person name="Iyer V.N."/>
            <person name="Pollard D.A."/>
            <person name="Sackton T.B."/>
            <person name="Larracuente A.M."/>
            <person name="Singh N.D."/>
            <person name="Abad J.P."/>
            <person name="Abt D.N."/>
            <person name="Adryan B."/>
            <person name="Aguade M."/>
            <person name="Akashi H."/>
            <person name="Anderson W.W."/>
            <person name="Aquadro C.F."/>
            <person name="Ardell D.H."/>
            <person name="Arguello R."/>
            <person name="Artieri C.G."/>
            <person name="Barbash D.A."/>
            <person name="Barker D."/>
            <person name="Barsanti P."/>
            <person name="Batterham P."/>
            <person name="Batzoglou S."/>
            <person name="Begun D."/>
            <person name="Bhutkar A."/>
            <person name="Blanco E."/>
            <person name="Bosak S.A."/>
            <person name="Bradley R.K."/>
            <person name="Brand A.D."/>
            <person name="Brent M.R."/>
            <person name="Brooks A.N."/>
            <person name="Brown R.H."/>
            <person name="Butlin R.K."/>
            <person name="Caggese C."/>
            <person name="Calvi B.R."/>
            <person name="Bernardo de Carvalho A."/>
            <person name="Caspi A."/>
            <person name="Castrezana S."/>
            <person name="Celniker S.E."/>
            <person name="Chang J.L."/>
            <person name="Chapple C."/>
            <person name="Chatterji S."/>
            <person name="Chinwalla A."/>
            <person name="Civetta A."/>
            <person name="Clifton S.W."/>
            <person name="Comeron J.M."/>
            <person name="Costello J.C."/>
            <person name="Coyne J.A."/>
            <person name="Daub J."/>
            <person name="David R.G."/>
            <person name="Delcher A.L."/>
            <person name="Delehaunty K."/>
            <person name="Do C.B."/>
            <person name="Ebling H."/>
            <person name="Edwards K."/>
            <person name="Eickbush T."/>
            <person name="Evans J.D."/>
            <person name="Filipski A."/>
            <person name="Findeiss S."/>
            <person name="Freyhult E."/>
            <person name="Fulton L."/>
            <person name="Fulton R."/>
            <person name="Garcia A.C."/>
            <person name="Gardiner A."/>
            <person name="Garfield D.A."/>
            <person name="Garvin B.E."/>
            <person name="Gibson G."/>
            <person name="Gilbert D."/>
            <person name="Gnerre S."/>
            <person name="Godfrey J."/>
            <person name="Good R."/>
            <person name="Gotea V."/>
            <person name="Gravely B."/>
            <person name="Greenberg A.J."/>
            <person name="Griffiths-Jones S."/>
            <person name="Gross S."/>
            <person name="Guigo R."/>
            <person name="Gustafson E.A."/>
            <person name="Haerty W."/>
            <person name="Hahn M.W."/>
            <person name="Halligan D.L."/>
            <person name="Halpern A.L."/>
            <person name="Halter G.M."/>
            <person name="Han M.V."/>
            <person name="Heger A."/>
            <person name="Hillier L."/>
            <person name="Hinrichs A.S."/>
            <person name="Holmes I."/>
            <person name="Hoskins R.A."/>
            <person name="Hubisz M.J."/>
            <person name="Hultmark D."/>
            <person name="Huntley M.A."/>
            <person name="Jaffe D.B."/>
            <person name="Jagadeeshan S."/>
            <person name="Jeck W.R."/>
            <person name="Johnson J."/>
            <person name="Jones C.D."/>
            <person name="Jordan W.C."/>
            <person name="Karpen G.H."/>
            <person name="Kataoka E."/>
            <person name="Keightley P.D."/>
            <person name="Kheradpour P."/>
            <person name="Kirkness E.F."/>
            <person name="Koerich L.B."/>
            <person name="Kristiansen K."/>
            <person name="Kudrna D."/>
            <person name="Kulathinal R.J."/>
            <person name="Kumar S."/>
            <person name="Kwok R."/>
            <person name="Lander E."/>
            <person name="Langley C.H."/>
            <person name="Lapoint R."/>
            <person name="Lazzaro B.P."/>
            <person name="Lee S.J."/>
            <person name="Levesque L."/>
            <person name="Li R."/>
            <person name="Lin C.F."/>
            <person name="Lin M.F."/>
            <person name="Lindblad-Toh K."/>
            <person name="Llopart A."/>
            <person name="Long M."/>
            <person name="Low L."/>
            <person name="Lozovsky E."/>
            <person name="Lu J."/>
            <person name="Luo M."/>
            <person name="Machado C.A."/>
            <person name="Makalowski W."/>
            <person name="Marzo M."/>
            <person name="Matsuda M."/>
            <person name="Matzkin L."/>
            <person name="McAllister B."/>
            <person name="McBride C.S."/>
            <person name="McKernan B."/>
            <person name="McKernan K."/>
            <person name="Mendez-Lago M."/>
            <person name="Minx P."/>
            <person name="Mollenhauer M.U."/>
            <person name="Montooth K."/>
            <person name="Mount S.M."/>
            <person name="Mu X."/>
            <person name="Myers E."/>
            <person name="Negre B."/>
            <person name="Newfeld S."/>
            <person name="Nielsen R."/>
            <person name="Noor M.A."/>
            <person name="O'Grady P."/>
            <person name="Pachter L."/>
            <person name="Papaceit M."/>
            <person name="Parisi M.J."/>
            <person name="Parisi M."/>
            <person name="Parts L."/>
            <person name="Pedersen J.S."/>
            <person name="Pesole G."/>
            <person name="Phillippy A.M."/>
            <person name="Ponting C.P."/>
            <person name="Pop M."/>
            <person name="Porcelli D."/>
            <person name="Powell J.R."/>
            <person name="Prohaska S."/>
            <person name="Pruitt K."/>
            <person name="Puig M."/>
            <person name="Quesneville H."/>
            <person name="Ram K.R."/>
            <person name="Rand D."/>
            <person name="Rasmussen M.D."/>
            <person name="Reed L.K."/>
            <person name="Reenan R."/>
            <person name="Reily A."/>
            <person name="Remington K.A."/>
            <person name="Rieger T.T."/>
            <person name="Ritchie M.G."/>
            <person name="Robin C."/>
            <person name="Rogers Y.H."/>
            <person name="Rohde C."/>
            <person name="Rozas J."/>
            <person name="Rubenfield M.J."/>
            <person name="Ruiz A."/>
            <person name="Russo S."/>
            <person name="Salzberg S.L."/>
            <person name="Sanchez-Gracia A."/>
            <person name="Saranga D.J."/>
            <person name="Sato H."/>
            <person name="Schaeffer S.W."/>
            <person name="Schatz M.C."/>
            <person name="Schlenke T."/>
            <person name="Schwartz R."/>
            <person name="Segarra C."/>
            <person name="Singh R.S."/>
            <person name="Sirot L."/>
            <person name="Sirota M."/>
            <person name="Sisneros N.B."/>
            <person name="Smith C.D."/>
            <person name="Smith T.F."/>
            <person name="Spieth J."/>
            <person name="Stage D.E."/>
            <person name="Stark A."/>
            <person name="Stephan W."/>
            <person name="Strausberg R.L."/>
            <person name="Strempel S."/>
            <person name="Sturgill D."/>
            <person name="Sutton G."/>
            <person name="Sutton G.G."/>
            <person name="Tao W."/>
            <person name="Teichmann S."/>
            <person name="Tobari Y.N."/>
            <person name="Tomimura Y."/>
            <person name="Tsolas J.M."/>
            <person name="Valente V.L."/>
            <person name="Venter E."/>
            <person name="Venter J.C."/>
            <person name="Vicario S."/>
            <person name="Vieira F.G."/>
            <person name="Vilella A.J."/>
            <person name="Villasante A."/>
            <person name="Walenz B."/>
            <person name="Wang J."/>
            <person name="Wasserman M."/>
            <person name="Watts T."/>
            <person name="Wilson D."/>
            <person name="Wilson R.K."/>
            <person name="Wing R.A."/>
            <person name="Wolfner M.F."/>
            <person name="Wong A."/>
            <person name="Wong G.K."/>
            <person name="Wu C.I."/>
            <person name="Wu G."/>
            <person name="Yamamoto D."/>
            <person name="Yang H.P."/>
            <person name="Yang S.P."/>
            <person name="Yorke J.A."/>
            <person name="Yoshida K."/>
            <person name="Zdobnov E."/>
            <person name="Zhang P."/>
            <person name="Zhang Y."/>
            <person name="Zimin A.V."/>
            <person name="Baldwin J."/>
            <person name="Abdouelleil A."/>
            <person name="Abdulkadir J."/>
            <person name="Abebe A."/>
            <person name="Abera B."/>
            <person name="Abreu J."/>
            <person name="Acer S.C."/>
            <person name="Aftuck L."/>
            <person name="Alexander A."/>
            <person name="An P."/>
            <person name="Anderson E."/>
            <person name="Anderson S."/>
            <person name="Arachi H."/>
            <person name="Azer M."/>
            <person name="Bachantsang P."/>
            <person name="Barry A."/>
            <person name="Bayul T."/>
            <person name="Berlin A."/>
            <person name="Bessette D."/>
            <person name="Bloom T."/>
            <person name="Blye J."/>
            <person name="Boguslavskiy L."/>
            <person name="Bonnet C."/>
            <person name="Boukhgalter B."/>
            <person name="Bourzgui I."/>
            <person name="Brown A."/>
            <person name="Cahill P."/>
            <person name="Channer S."/>
            <person name="Cheshatsang Y."/>
            <person name="Chuda L."/>
            <person name="Citroen M."/>
            <person name="Collymore A."/>
            <person name="Cooke P."/>
            <person name="Costello M."/>
            <person name="D'Aco K."/>
            <person name="Daza R."/>
            <person name="De Haan G."/>
            <person name="DeGray S."/>
            <person name="DeMaso C."/>
            <person name="Dhargay N."/>
            <person name="Dooley K."/>
            <person name="Dooley E."/>
            <person name="Doricent M."/>
            <person name="Dorje P."/>
            <person name="Dorjee K."/>
            <person name="Dupes A."/>
            <person name="Elong R."/>
            <person name="Falk J."/>
            <person name="Farina A."/>
            <person name="Faro S."/>
            <person name="Ferguson D."/>
            <person name="Fisher S."/>
            <person name="Foley C.D."/>
            <person name="Franke A."/>
            <person name="Friedrich D."/>
            <person name="Gadbois L."/>
            <person name="Gearin G."/>
            <person name="Gearin C.R."/>
            <person name="Giannoukos G."/>
            <person name="Goode T."/>
            <person name="Graham J."/>
            <person name="Grandbois E."/>
            <person name="Grewal S."/>
            <person name="Gyaltsen K."/>
            <person name="Hafez N."/>
            <person name="Hagos B."/>
            <person name="Hall J."/>
            <person name="Henson C."/>
            <person name="Hollinger A."/>
            <person name="Honan T."/>
            <person name="Huard M.D."/>
            <person name="Hughes L."/>
            <person name="Hurhula B."/>
            <person name="Husby M.E."/>
            <person name="Kamat A."/>
            <person name="Kanga B."/>
            <person name="Kashin S."/>
            <person name="Khazanovich D."/>
            <person name="Kisner P."/>
            <person name="Lance K."/>
            <person name="Lara M."/>
            <person name="Lee W."/>
            <person name="Lennon N."/>
            <person name="Letendre F."/>
            <person name="LeVine R."/>
            <person name="Lipovsky A."/>
            <person name="Liu X."/>
            <person name="Liu J."/>
            <person name="Liu S."/>
            <person name="Lokyitsang T."/>
            <person name="Lokyitsang Y."/>
            <person name="Lubonja R."/>
            <person name="Lui A."/>
            <person name="MacDonald P."/>
            <person name="Magnisalis V."/>
            <person name="Maru K."/>
            <person name="Matthews C."/>
            <person name="McCusker W."/>
            <person name="McDonough S."/>
            <person name="Mehta T."/>
            <person name="Meldrim J."/>
            <person name="Meneus L."/>
            <person name="Mihai O."/>
            <person name="Mihalev A."/>
            <person name="Mihova T."/>
            <person name="Mittelman R."/>
            <person name="Mlenga V."/>
            <person name="Montmayeur A."/>
            <person name="Mulrain L."/>
            <person name="Navidi A."/>
            <person name="Naylor J."/>
            <person name="Negash T."/>
            <person name="Nguyen T."/>
            <person name="Nguyen N."/>
            <person name="Nicol R."/>
            <person name="Norbu C."/>
            <person name="Norbu N."/>
            <person name="Novod N."/>
            <person name="O'Neill B."/>
            <person name="Osman S."/>
            <person name="Markiewicz E."/>
            <person name="Oyono O.L."/>
            <person name="Patti C."/>
            <person name="Phunkhang P."/>
            <person name="Pierre F."/>
            <person name="Priest M."/>
            <person name="Raghuraman S."/>
            <person name="Rege F."/>
            <person name="Reyes R."/>
            <person name="Rise C."/>
            <person name="Rogov P."/>
            <person name="Ross K."/>
            <person name="Ryan E."/>
            <person name="Settipalli S."/>
            <person name="Shea T."/>
            <person name="Sherpa N."/>
            <person name="Shi L."/>
            <person name="Shih D."/>
            <person name="Sparrow T."/>
            <person name="Spaulding J."/>
            <person name="Stalker J."/>
            <person name="Stange-Thomann N."/>
            <person name="Stavropoulos S."/>
            <person name="Stone C."/>
            <person name="Strader C."/>
            <person name="Tesfaye S."/>
            <person name="Thomson T."/>
            <person name="Thoulutsang Y."/>
            <person name="Thoulutsang D."/>
            <person name="Topham K."/>
            <person name="Topping I."/>
            <person name="Tsamla T."/>
            <person name="Vassiliev H."/>
            <person name="Vo A."/>
            <person name="Wangchuk T."/>
            <person name="Wangdi T."/>
            <person name="Weiand M."/>
            <person name="Wilkinson J."/>
            <person name="Wilson A."/>
            <person name="Yadav S."/>
            <person name="Young G."/>
            <person name="Yu Q."/>
            <person name="Zembek L."/>
            <person name="Zhong D."/>
            <person name="Zimmer A."/>
            <person name="Zwirko Z."/>
            <person name="Jaffe D.B."/>
            <person name="Alvarez P."/>
            <person name="Brockman W."/>
            <person name="Butler J."/>
            <person name="Chin C."/>
            <person name="Gnerre S."/>
            <person name="Grabherr M."/>
            <person name="Kleber M."/>
            <person name="Mauceli E."/>
            <person name="MacCallum I."/>
        </authorList>
    </citation>
    <scope>NUCLEOTIDE SEQUENCE [LARGE SCALE GENOMIC DNA]</scope>
    <source>
        <strain evidence="9">TSC#15081-1352.22</strain>
        <strain evidence="11">Tucson 15081-1352.22</strain>
    </source>
</reference>
<evidence type="ECO:0000313" key="11">
    <source>
        <dbReference type="Proteomes" id="UP000009192"/>
    </source>
</evidence>
<name>B4KNE5_DROMO</name>
<keyword evidence="6" id="KW-0732">Signal</keyword>
<evidence type="ECO:0000313" key="10">
    <source>
        <dbReference type="EMBL" id="KRG04350.1"/>
    </source>
</evidence>
<keyword evidence="5" id="KW-0479">Metal-binding</keyword>
<feature type="signal peptide" evidence="6">
    <location>
        <begin position="1"/>
        <end position="19"/>
    </location>
</feature>
<dbReference type="EC" id="3.-.-.-" evidence="9 10"/>
<dbReference type="GO" id="GO:0006309">
    <property type="term" value="P:apoptotic DNA fragmentation"/>
    <property type="evidence" value="ECO:0007669"/>
    <property type="project" value="TreeGrafter"/>
</dbReference>
<dbReference type="EMBL" id="CH933808">
    <property type="protein sequence ID" value="KRG04350.1"/>
    <property type="molecule type" value="Genomic_DNA"/>
</dbReference>
<dbReference type="InterPro" id="IPR001604">
    <property type="entry name" value="Endo_G_ENPP1-like_dom"/>
</dbReference>
<dbReference type="OrthoDB" id="8194122at2759"/>
<keyword evidence="9" id="KW-0378">Hydrolase</keyword>
<feature type="chain" id="PRO_5014298800" evidence="6">
    <location>
        <begin position="20"/>
        <end position="347"/>
    </location>
</feature>
<protein>
    <submittedName>
        <fullName evidence="9">Uncharacterized protein, isoform A</fullName>
        <ecNumber evidence="9 10">3.-.-.-</ecNumber>
    </submittedName>
    <submittedName>
        <fullName evidence="10">Uncharacterized protein, isoform B</fullName>
    </submittedName>
</protein>
<gene>
    <name evidence="9" type="primary">Dmoj\GI19315</name>
    <name evidence="9" type="ORF">Dmoj_GI19315</name>
</gene>
<evidence type="ECO:0000259" key="8">
    <source>
        <dbReference type="SMART" id="SM00892"/>
    </source>
</evidence>
<dbReference type="Proteomes" id="UP000009192">
    <property type="component" value="Unassembled WGS sequence"/>
</dbReference>
<dbReference type="SUPFAM" id="SSF54060">
    <property type="entry name" value="His-Me finger endonucleases"/>
    <property type="match status" value="1"/>
</dbReference>
<dbReference type="PANTHER" id="PTHR13966:SF17">
    <property type="entry name" value="ENDONUCLEASE-RELATED"/>
    <property type="match status" value="1"/>
</dbReference>
<dbReference type="AlphaFoldDB" id="B4KNE5"/>
<dbReference type="HOGENOM" id="CLU_048495_0_0_1"/>
<dbReference type="PANTHER" id="PTHR13966">
    <property type="entry name" value="ENDONUCLEASE RELATED"/>
    <property type="match status" value="1"/>
</dbReference>
<dbReference type="eggNOG" id="ENOG502T8DK">
    <property type="taxonomic scope" value="Eukaryota"/>
</dbReference>
<proteinExistence type="inferred from homology"/>
<reference evidence="9" key="2">
    <citation type="journal article" date="2008" name="Bioinformatics">
        <title>Assembly reconciliation.</title>
        <authorList>
            <person name="Zimin A.V."/>
            <person name="Smith D.R."/>
            <person name="Sutton G."/>
            <person name="Yorke J.A."/>
        </authorList>
    </citation>
    <scope>NUCLEOTIDE SEQUENCE</scope>
    <source>
        <strain evidence="9">TSC#15081-1352.22</strain>
    </source>
</reference>
<dbReference type="EMBL" id="CH933808">
    <property type="protein sequence ID" value="EDW08904.1"/>
    <property type="molecule type" value="Genomic_DNA"/>
</dbReference>
<dbReference type="SMART" id="SM00477">
    <property type="entry name" value="NUC"/>
    <property type="match status" value="1"/>
</dbReference>
<evidence type="ECO:0000256" key="6">
    <source>
        <dbReference type="SAM" id="SignalP"/>
    </source>
</evidence>
<evidence type="ECO:0000259" key="7">
    <source>
        <dbReference type="SMART" id="SM00477"/>
    </source>
</evidence>
<dbReference type="FunCoup" id="B4KNE5">
    <property type="interactions" value="2"/>
</dbReference>
<dbReference type="GO" id="GO:0000014">
    <property type="term" value="F:single-stranded DNA endodeoxyribonuclease activity"/>
    <property type="evidence" value="ECO:0007669"/>
    <property type="project" value="TreeGrafter"/>
</dbReference>
<dbReference type="GO" id="GO:0003676">
    <property type="term" value="F:nucleic acid binding"/>
    <property type="evidence" value="ECO:0007669"/>
    <property type="project" value="InterPro"/>
</dbReference>
<keyword evidence="2" id="KW-0540">Nuclease</keyword>
<evidence type="ECO:0000256" key="1">
    <source>
        <dbReference type="ARBA" id="ARBA00010052"/>
    </source>
</evidence>
<feature type="domain" description="DNA/RNA non-specific endonuclease/pyrophosphatase/phosphodiesterase" evidence="8">
    <location>
        <begin position="118"/>
        <end position="345"/>
    </location>
</feature>
<feature type="domain" description="ENPP1-3/EXOG-like endonuclease/phosphodiesterase" evidence="7">
    <location>
        <begin position="119"/>
        <end position="329"/>
    </location>
</feature>
<dbReference type="KEGG" id="dmo:Dmoj_GI19315"/>
<dbReference type="InterPro" id="IPR044929">
    <property type="entry name" value="DNA/RNA_non-sp_Endonuclease_sf"/>
</dbReference>